<feature type="domain" description="Polysaccharide export protein N-terminal" evidence="16">
    <location>
        <begin position="55"/>
        <end position="138"/>
    </location>
</feature>
<keyword evidence="10" id="KW-0626">Porin</keyword>
<comment type="subcellular location">
    <subcellularLocation>
        <location evidence="1">Cell outer membrane</location>
        <topology evidence="1">Multi-pass membrane protein</topology>
    </subcellularLocation>
</comment>
<keyword evidence="13" id="KW-0998">Cell outer membrane</keyword>
<dbReference type="Pfam" id="PF02563">
    <property type="entry name" value="Poly_export"/>
    <property type="match status" value="1"/>
</dbReference>
<accession>A0A179DCB3</accession>
<evidence type="ECO:0000256" key="14">
    <source>
        <dbReference type="ARBA" id="ARBA00023288"/>
    </source>
</evidence>
<dbReference type="InterPro" id="IPR049712">
    <property type="entry name" value="Poly_export"/>
</dbReference>
<keyword evidence="4" id="KW-1134">Transmembrane beta strand</keyword>
<reference evidence="18 19" key="2">
    <citation type="submission" date="2016-06" db="EMBL/GenBank/DDBJ databases">
        <title>Pedobacter psychrophilus sp. nov., isolated from Antarctic fragmentary rock.</title>
        <authorList>
            <person name="Svec P."/>
        </authorList>
    </citation>
    <scope>NUCLEOTIDE SEQUENCE [LARGE SCALE GENOMIC DNA]</scope>
    <source>
        <strain evidence="18 19">CCM 8644</strain>
    </source>
</reference>
<keyword evidence="8" id="KW-0625">Polysaccharide transport</keyword>
<evidence type="ECO:0000313" key="18">
    <source>
        <dbReference type="EMBL" id="OAQ38618.1"/>
    </source>
</evidence>
<dbReference type="Gene3D" id="3.10.560.10">
    <property type="entry name" value="Outer membrane lipoprotein wza domain like"/>
    <property type="match status" value="1"/>
</dbReference>
<evidence type="ECO:0000256" key="4">
    <source>
        <dbReference type="ARBA" id="ARBA00022452"/>
    </source>
</evidence>
<dbReference type="PANTHER" id="PTHR33619:SF3">
    <property type="entry name" value="POLYSACCHARIDE EXPORT PROTEIN GFCE-RELATED"/>
    <property type="match status" value="1"/>
</dbReference>
<evidence type="ECO:0008006" key="20">
    <source>
        <dbReference type="Google" id="ProtNLM"/>
    </source>
</evidence>
<keyword evidence="12" id="KW-0564">Palmitate</keyword>
<evidence type="ECO:0000259" key="17">
    <source>
        <dbReference type="Pfam" id="PF22461"/>
    </source>
</evidence>
<protein>
    <recommendedName>
        <fullName evidence="20">Soluble ligand binding domain-containing protein</fullName>
    </recommendedName>
</protein>
<dbReference type="Pfam" id="PF22461">
    <property type="entry name" value="SLBB_2"/>
    <property type="match status" value="1"/>
</dbReference>
<reference evidence="18 19" key="1">
    <citation type="submission" date="2016-04" db="EMBL/GenBank/DDBJ databases">
        <authorList>
            <person name="Evans L.H."/>
            <person name="Alamgir A."/>
            <person name="Owens N."/>
            <person name="Weber N.D."/>
            <person name="Virtaneva K."/>
            <person name="Barbian K."/>
            <person name="Babar A."/>
            <person name="Rosenke K."/>
        </authorList>
    </citation>
    <scope>NUCLEOTIDE SEQUENCE [LARGE SCALE GENOMIC DNA]</scope>
    <source>
        <strain evidence="18 19">CCM 8644</strain>
    </source>
</reference>
<evidence type="ECO:0000256" key="6">
    <source>
        <dbReference type="ARBA" id="ARBA00022692"/>
    </source>
</evidence>
<comment type="caution">
    <text evidence="18">The sequence shown here is derived from an EMBL/GenBank/DDBJ whole genome shotgun (WGS) entry which is preliminary data.</text>
</comment>
<dbReference type="OrthoDB" id="937431at2"/>
<evidence type="ECO:0000259" key="16">
    <source>
        <dbReference type="Pfam" id="PF02563"/>
    </source>
</evidence>
<evidence type="ECO:0000313" key="19">
    <source>
        <dbReference type="Proteomes" id="UP000078459"/>
    </source>
</evidence>
<dbReference type="EMBL" id="LWHJ01000030">
    <property type="protein sequence ID" value="OAQ38618.1"/>
    <property type="molecule type" value="Genomic_DNA"/>
</dbReference>
<keyword evidence="5" id="KW-0762">Sugar transport</keyword>
<dbReference type="STRING" id="1826909.A5893_14495"/>
<keyword evidence="19" id="KW-1185">Reference proteome</keyword>
<dbReference type="AlphaFoldDB" id="A0A179DCB3"/>
<keyword evidence="6 15" id="KW-0812">Transmembrane</keyword>
<evidence type="ECO:0000256" key="12">
    <source>
        <dbReference type="ARBA" id="ARBA00023139"/>
    </source>
</evidence>
<evidence type="ECO:0000256" key="11">
    <source>
        <dbReference type="ARBA" id="ARBA00023136"/>
    </source>
</evidence>
<gene>
    <name evidence="18" type="ORF">A5893_14495</name>
</gene>
<dbReference type="InterPro" id="IPR003715">
    <property type="entry name" value="Poly_export_N"/>
</dbReference>
<feature type="domain" description="SLBB" evidence="17">
    <location>
        <begin position="142"/>
        <end position="220"/>
    </location>
</feature>
<evidence type="ECO:0000256" key="2">
    <source>
        <dbReference type="ARBA" id="ARBA00009450"/>
    </source>
</evidence>
<evidence type="ECO:0000256" key="9">
    <source>
        <dbReference type="ARBA" id="ARBA00023065"/>
    </source>
</evidence>
<evidence type="ECO:0000256" key="3">
    <source>
        <dbReference type="ARBA" id="ARBA00022448"/>
    </source>
</evidence>
<organism evidence="18 19">
    <name type="scientific">Pedobacter psychrophilus</name>
    <dbReference type="NCBI Taxonomy" id="1826909"/>
    <lineage>
        <taxon>Bacteria</taxon>
        <taxon>Pseudomonadati</taxon>
        <taxon>Bacteroidota</taxon>
        <taxon>Sphingobacteriia</taxon>
        <taxon>Sphingobacteriales</taxon>
        <taxon>Sphingobacteriaceae</taxon>
        <taxon>Pedobacter</taxon>
    </lineage>
</organism>
<keyword evidence="11 15" id="KW-0472">Membrane</keyword>
<evidence type="ECO:0000256" key="7">
    <source>
        <dbReference type="ARBA" id="ARBA00022729"/>
    </source>
</evidence>
<name>A0A179DCB3_9SPHI</name>
<dbReference type="GO" id="GO:0006811">
    <property type="term" value="P:monoatomic ion transport"/>
    <property type="evidence" value="ECO:0007669"/>
    <property type="project" value="UniProtKB-KW"/>
</dbReference>
<keyword evidence="3" id="KW-0813">Transport</keyword>
<evidence type="ECO:0000256" key="13">
    <source>
        <dbReference type="ARBA" id="ARBA00023237"/>
    </source>
</evidence>
<keyword evidence="15" id="KW-1133">Transmembrane helix</keyword>
<comment type="similarity">
    <text evidence="2">Belongs to the BexD/CtrA/VexA family.</text>
</comment>
<dbReference type="GO" id="GO:0015159">
    <property type="term" value="F:polysaccharide transmembrane transporter activity"/>
    <property type="evidence" value="ECO:0007669"/>
    <property type="project" value="InterPro"/>
</dbReference>
<dbReference type="Proteomes" id="UP000078459">
    <property type="component" value="Unassembled WGS sequence"/>
</dbReference>
<evidence type="ECO:0000256" key="8">
    <source>
        <dbReference type="ARBA" id="ARBA00023047"/>
    </source>
</evidence>
<evidence type="ECO:0000256" key="10">
    <source>
        <dbReference type="ARBA" id="ARBA00023114"/>
    </source>
</evidence>
<feature type="transmembrane region" description="Helical" evidence="15">
    <location>
        <begin position="233"/>
        <end position="253"/>
    </location>
</feature>
<evidence type="ECO:0000256" key="15">
    <source>
        <dbReference type="SAM" id="Phobius"/>
    </source>
</evidence>
<dbReference type="PROSITE" id="PS51257">
    <property type="entry name" value="PROKAR_LIPOPROTEIN"/>
    <property type="match status" value="1"/>
</dbReference>
<dbReference type="GO" id="GO:0009279">
    <property type="term" value="C:cell outer membrane"/>
    <property type="evidence" value="ECO:0007669"/>
    <property type="project" value="UniProtKB-SubCell"/>
</dbReference>
<sequence>MDKTNIFFLIIVTIILFTSCNNKTNTLFYVKSKGKINSSVSILLPGDIKNKQSFDQKILPGDLLSIRNLQNETQVLGYSSSSGASISTNYLVENDSTVTLPFLNRMKLGGMLVPEAENFLNQSYSKNLLKEPIIKITITNLKVTLMGEFGRVGNIPLEPNKTFLTDIIAEAGGLSKRANLKKIKIIRGNLKNPEVILVNLQDLNSLGNDKLYLHNNDIIYAETKNSYKFLDGISSGSTILGIGISAVSAYLLIDRLKN</sequence>
<dbReference type="RefSeq" id="WP_068823390.1">
    <property type="nucleotide sequence ID" value="NZ_LWHJ01000030.1"/>
</dbReference>
<proteinExistence type="inferred from homology"/>
<keyword evidence="9" id="KW-0406">Ion transport</keyword>
<keyword evidence="7" id="KW-0732">Signal</keyword>
<dbReference type="InterPro" id="IPR054765">
    <property type="entry name" value="SLBB_dom"/>
</dbReference>
<dbReference type="GO" id="GO:0015288">
    <property type="term" value="F:porin activity"/>
    <property type="evidence" value="ECO:0007669"/>
    <property type="project" value="UniProtKB-KW"/>
</dbReference>
<evidence type="ECO:0000256" key="1">
    <source>
        <dbReference type="ARBA" id="ARBA00004571"/>
    </source>
</evidence>
<keyword evidence="14" id="KW-0449">Lipoprotein</keyword>
<evidence type="ECO:0000256" key="5">
    <source>
        <dbReference type="ARBA" id="ARBA00022597"/>
    </source>
</evidence>
<dbReference type="GO" id="GO:0046930">
    <property type="term" value="C:pore complex"/>
    <property type="evidence" value="ECO:0007669"/>
    <property type="project" value="UniProtKB-KW"/>
</dbReference>
<dbReference type="PANTHER" id="PTHR33619">
    <property type="entry name" value="POLYSACCHARIDE EXPORT PROTEIN GFCE-RELATED"/>
    <property type="match status" value="1"/>
</dbReference>